<protein>
    <submittedName>
        <fullName evidence="1">Uncharacterized protein</fullName>
    </submittedName>
</protein>
<accession>A0A0C2VPH4</accession>
<comment type="caution">
    <text evidence="1">The sequence shown here is derived from an EMBL/GenBank/DDBJ whole genome shotgun (WGS) entry which is preliminary data.</text>
</comment>
<reference evidence="1 2" key="1">
    <citation type="submission" date="2015-01" db="EMBL/GenBank/DDBJ databases">
        <title>Jeotgalibacillus campisalis genome sequencing.</title>
        <authorList>
            <person name="Goh K.M."/>
            <person name="Chan K.-G."/>
            <person name="Yaakop A.S."/>
            <person name="Ee R."/>
            <person name="Gan H.M."/>
            <person name="Chan C.S."/>
        </authorList>
    </citation>
    <scope>NUCLEOTIDE SEQUENCE [LARGE SCALE GENOMIC DNA]</scope>
    <source>
        <strain evidence="1 2">SF-57</strain>
    </source>
</reference>
<sequence length="38" mass="4509">MLLSWVVPRIKASLHKQGAIFMRFFNLKLKRPVQARQV</sequence>
<dbReference type="EMBL" id="JXRR01000017">
    <property type="protein sequence ID" value="KIL46351.1"/>
    <property type="molecule type" value="Genomic_DNA"/>
</dbReference>
<name>A0A0C2VPH4_9BACL</name>
<keyword evidence="2" id="KW-1185">Reference proteome</keyword>
<evidence type="ECO:0000313" key="1">
    <source>
        <dbReference type="EMBL" id="KIL46351.1"/>
    </source>
</evidence>
<proteinExistence type="predicted"/>
<dbReference type="Proteomes" id="UP000031972">
    <property type="component" value="Unassembled WGS sequence"/>
</dbReference>
<evidence type="ECO:0000313" key="2">
    <source>
        <dbReference type="Proteomes" id="UP000031972"/>
    </source>
</evidence>
<dbReference type="AlphaFoldDB" id="A0A0C2VPH4"/>
<dbReference type="PATRIC" id="fig|220754.4.peg.3039"/>
<organism evidence="1 2">
    <name type="scientific">Jeotgalibacillus campisalis</name>
    <dbReference type="NCBI Taxonomy" id="220754"/>
    <lineage>
        <taxon>Bacteria</taxon>
        <taxon>Bacillati</taxon>
        <taxon>Bacillota</taxon>
        <taxon>Bacilli</taxon>
        <taxon>Bacillales</taxon>
        <taxon>Caryophanaceae</taxon>
        <taxon>Jeotgalibacillus</taxon>
    </lineage>
</organism>
<gene>
    <name evidence="1" type="ORF">KR50_30260</name>
</gene>